<dbReference type="InterPro" id="IPR027417">
    <property type="entry name" value="P-loop_NTPase"/>
</dbReference>
<dbReference type="PANTHER" id="PTHR10622">
    <property type="entry name" value="HET DOMAIN-CONTAINING PROTEIN"/>
    <property type="match status" value="1"/>
</dbReference>
<dbReference type="Pfam" id="PF06985">
    <property type="entry name" value="HET"/>
    <property type="match status" value="1"/>
</dbReference>
<evidence type="ECO:0000313" key="6">
    <source>
        <dbReference type="Proteomes" id="UP000700596"/>
    </source>
</evidence>
<evidence type="ECO:0000313" key="5">
    <source>
        <dbReference type="EMBL" id="KAH7125242.1"/>
    </source>
</evidence>
<keyword evidence="1" id="KW-0677">Repeat</keyword>
<evidence type="ECO:0000259" key="2">
    <source>
        <dbReference type="Pfam" id="PF06985"/>
    </source>
</evidence>
<dbReference type="InterPro" id="IPR056884">
    <property type="entry name" value="NPHP3-like_N"/>
</dbReference>
<dbReference type="AlphaFoldDB" id="A0A9P9DUD6"/>
<evidence type="ECO:0000259" key="3">
    <source>
        <dbReference type="Pfam" id="PF24883"/>
    </source>
</evidence>
<dbReference type="Pfam" id="PF24883">
    <property type="entry name" value="NPHP3_N"/>
    <property type="match status" value="1"/>
</dbReference>
<comment type="caution">
    <text evidence="5">The sequence shown here is derived from an EMBL/GenBank/DDBJ whole genome shotgun (WGS) entry which is preliminary data.</text>
</comment>
<dbReference type="Proteomes" id="UP000700596">
    <property type="component" value="Unassembled WGS sequence"/>
</dbReference>
<name>A0A9P9DUD6_9PLEO</name>
<dbReference type="EMBL" id="JAGMWT010000007">
    <property type="protein sequence ID" value="KAH7125242.1"/>
    <property type="molecule type" value="Genomic_DNA"/>
</dbReference>
<organism evidence="5 6">
    <name type="scientific">Dendryphion nanum</name>
    <dbReference type="NCBI Taxonomy" id="256645"/>
    <lineage>
        <taxon>Eukaryota</taxon>
        <taxon>Fungi</taxon>
        <taxon>Dikarya</taxon>
        <taxon>Ascomycota</taxon>
        <taxon>Pezizomycotina</taxon>
        <taxon>Dothideomycetes</taxon>
        <taxon>Pleosporomycetidae</taxon>
        <taxon>Pleosporales</taxon>
        <taxon>Torulaceae</taxon>
        <taxon>Dendryphion</taxon>
    </lineage>
</organism>
<evidence type="ECO:0000256" key="1">
    <source>
        <dbReference type="ARBA" id="ARBA00022737"/>
    </source>
</evidence>
<dbReference type="SUPFAM" id="SSF52540">
    <property type="entry name" value="P-loop containing nucleoside triphosphate hydrolases"/>
    <property type="match status" value="1"/>
</dbReference>
<evidence type="ECO:0000259" key="4">
    <source>
        <dbReference type="Pfam" id="PF25053"/>
    </source>
</evidence>
<dbReference type="OrthoDB" id="674604at2759"/>
<feature type="domain" description="DUF7791" evidence="4">
    <location>
        <begin position="602"/>
        <end position="688"/>
    </location>
</feature>
<dbReference type="Pfam" id="PF25053">
    <property type="entry name" value="DUF7791"/>
    <property type="match status" value="1"/>
</dbReference>
<feature type="domain" description="Nephrocystin 3-like N-terminal" evidence="3">
    <location>
        <begin position="296"/>
        <end position="467"/>
    </location>
</feature>
<sequence>MRLLKIEANGDLSFTDDLTDQIPRYAILSHTWGPDNEEVTFDDFNGGQYQSKAGYTKIKFCRDRAQIDCIDYFWVDSCCINKANYTELSEAINSMFSWYRNAAKCYVFLPNVLARKRGHDQAEPNWKPSFRNSRWFTRGWTLQELLAPTSVEFFSREGELLGDRLTLELEIHETTEISIAALRGAPLSDFSTEERMSWAAKRNTKKKEDKAYCLLGIFNVFIPLIYGEGENAFIRLKEAVNQSSSGASSSQKEQILESLNHGSPFTRVNNISHRSEGTFEWIFDTESSEVHRPEVKLREWFHQGEGVFWIKGKPGSGKSTFMKFLAGLHNHNERTLRLLAARAAPKYPRIISFYFWLSDAANRQNSFHGLLCSLLHQLLSTQSAVFVASLLTTDVLRTKRNAANWDLQELETTMINVACQVATETPLCIFIDGLDECVPKDINRVVNLISELVHKSGSDIKFCISSRPEQQIESRLQSLDPQSLELHQLTSSDIRQHVAGEVNKCRHGPEFPNIDWKDQLIEEIVEKSEGVFLWAMLVTKTLCESIEFGDSIGDLHKQLEELPTDMVKLYHTMLERSTAMKGNRKAEAASYFKFVLDFSHYSLDLVSMIQHENQLARFVPLYEHYNAKIGSEDRSAVINIIKRRIELLCVGIVVVSLNEYDDTTVDFFHRTARDFFYEPSARRILDHCDLKEIKRYCLFVDGVVYQHKPCCGAMLSILSLSADSTDEVVELAADLKESSVAQQAKFLKFLDDKLFFVERKKREVAQFHGNEIDFMILTLRAGMTGLLSLYIEAGREFSQSYKDNLLLRLYGYKIPLDWKKKIIHLGGNPNAVFYEGLQRSIKTSPWLKYLCHSKDRVSEDENGEEEECVQAFLDRKASLEDRTIVFAQVETKYNRFRLGYPIMLWNVYPREHVSLIIEVNAYSLLKEYQSMRKETMPQKTHVFSHTDIHELQAHRRVLLLSPKGNGPFVEVEAEDSKRLLEGLKCISGMTGQNLSKEVVEEKISLAQNIWGRSRKVDDAEQFLEDRGYYSKRGDPAFDKDWTRLYDYGEEEEEGRVWWGEEGGIQVEDEI</sequence>
<gene>
    <name evidence="5" type="ORF">B0J11DRAFT_300303</name>
</gene>
<dbReference type="InterPro" id="IPR056693">
    <property type="entry name" value="DUF7791"/>
</dbReference>
<dbReference type="CDD" id="cd00267">
    <property type="entry name" value="ABC_ATPase"/>
    <property type="match status" value="1"/>
</dbReference>
<dbReference type="Gene3D" id="3.40.50.300">
    <property type="entry name" value="P-loop containing nucleotide triphosphate hydrolases"/>
    <property type="match status" value="1"/>
</dbReference>
<protein>
    <submittedName>
        <fullName evidence="5">Heterokaryon incompatibility protein-domain-containing protein</fullName>
    </submittedName>
</protein>
<reference evidence="5" key="1">
    <citation type="journal article" date="2021" name="Nat. Commun.">
        <title>Genetic determinants of endophytism in the Arabidopsis root mycobiome.</title>
        <authorList>
            <person name="Mesny F."/>
            <person name="Miyauchi S."/>
            <person name="Thiergart T."/>
            <person name="Pickel B."/>
            <person name="Atanasova L."/>
            <person name="Karlsson M."/>
            <person name="Huettel B."/>
            <person name="Barry K.W."/>
            <person name="Haridas S."/>
            <person name="Chen C."/>
            <person name="Bauer D."/>
            <person name="Andreopoulos W."/>
            <person name="Pangilinan J."/>
            <person name="LaButti K."/>
            <person name="Riley R."/>
            <person name="Lipzen A."/>
            <person name="Clum A."/>
            <person name="Drula E."/>
            <person name="Henrissat B."/>
            <person name="Kohler A."/>
            <person name="Grigoriev I.V."/>
            <person name="Martin F.M."/>
            <person name="Hacquard S."/>
        </authorList>
    </citation>
    <scope>NUCLEOTIDE SEQUENCE</scope>
    <source>
        <strain evidence="5">MPI-CAGE-CH-0243</strain>
    </source>
</reference>
<accession>A0A9P9DUD6</accession>
<keyword evidence="6" id="KW-1185">Reference proteome</keyword>
<dbReference type="PANTHER" id="PTHR10622:SF10">
    <property type="entry name" value="HET DOMAIN-CONTAINING PROTEIN"/>
    <property type="match status" value="1"/>
</dbReference>
<dbReference type="InterPro" id="IPR010730">
    <property type="entry name" value="HET"/>
</dbReference>
<proteinExistence type="predicted"/>
<feature type="domain" description="Heterokaryon incompatibility" evidence="2">
    <location>
        <begin position="25"/>
        <end position="110"/>
    </location>
</feature>